<sequence length="258" mass="27125">MTDDRVTLTVNEGIAEVRMNRPDKLNALDAAQFVALAEAIDALSGMPDLRCVVLSGEGRAFCVGADLQSLAGSPLVADLVTRTHGAANLLQHVAWGWRTLPVPVIAAVHGYAFGAGCQIMLGADLRILAPDAEVALMEIRWGLVPDMAGFALARGLVRDDHLRELVYTGRRVGAEEALRVGLASHVAADPQARALELARAIAAGPPAAVRAAKQLCNVSWETSDAALLLAEAETQTRLLRSPDHHAALRAAAARSASG</sequence>
<organism evidence="7 8">
    <name type="scientific">Novosphingobium piscinae</name>
    <dbReference type="NCBI Taxonomy" id="1507448"/>
    <lineage>
        <taxon>Bacteria</taxon>
        <taxon>Pseudomonadati</taxon>
        <taxon>Pseudomonadota</taxon>
        <taxon>Alphaproteobacteria</taxon>
        <taxon>Sphingomonadales</taxon>
        <taxon>Sphingomonadaceae</taxon>
        <taxon>Novosphingobium</taxon>
    </lineage>
</organism>
<dbReference type="NCBIfam" id="NF005699">
    <property type="entry name" value="PRK07509.1"/>
    <property type="match status" value="1"/>
</dbReference>
<dbReference type="PANTHER" id="PTHR43149">
    <property type="entry name" value="ENOYL-COA HYDRATASE"/>
    <property type="match status" value="1"/>
</dbReference>
<dbReference type="InterPro" id="IPR029045">
    <property type="entry name" value="ClpP/crotonase-like_dom_sf"/>
</dbReference>
<accession>A0A7X1FX67</accession>
<dbReference type="SUPFAM" id="SSF52096">
    <property type="entry name" value="ClpP/crotonase"/>
    <property type="match status" value="1"/>
</dbReference>
<keyword evidence="5" id="KW-0413">Isomerase</keyword>
<evidence type="ECO:0000256" key="6">
    <source>
        <dbReference type="RuleBase" id="RU003707"/>
    </source>
</evidence>
<comment type="pathway">
    <text evidence="1">Lipid metabolism; fatty acid beta-oxidation.</text>
</comment>
<name>A0A7X1FX67_9SPHN</name>
<dbReference type="UniPathway" id="UPA00659"/>
<gene>
    <name evidence="7" type="ORF">H7F53_05650</name>
</gene>
<dbReference type="AlphaFoldDB" id="A0A7X1FX67"/>
<dbReference type="Proteomes" id="UP000551327">
    <property type="component" value="Unassembled WGS sequence"/>
</dbReference>
<dbReference type="Gene3D" id="1.10.12.10">
    <property type="entry name" value="Lyase 2-enoyl-coa Hydratase, Chain A, domain 2"/>
    <property type="match status" value="1"/>
</dbReference>
<evidence type="ECO:0000256" key="2">
    <source>
        <dbReference type="ARBA" id="ARBA00005254"/>
    </source>
</evidence>
<evidence type="ECO:0000256" key="4">
    <source>
        <dbReference type="ARBA" id="ARBA00023098"/>
    </source>
</evidence>
<dbReference type="CDD" id="cd06558">
    <property type="entry name" value="crotonase-like"/>
    <property type="match status" value="1"/>
</dbReference>
<dbReference type="InterPro" id="IPR014748">
    <property type="entry name" value="Enoyl-CoA_hydra_C"/>
</dbReference>
<evidence type="ECO:0000256" key="1">
    <source>
        <dbReference type="ARBA" id="ARBA00005005"/>
    </source>
</evidence>
<comment type="similarity">
    <text evidence="2 6">Belongs to the enoyl-CoA hydratase/isomerase family.</text>
</comment>
<dbReference type="InterPro" id="IPR018376">
    <property type="entry name" value="Enoyl-CoA_hyd/isom_CS"/>
</dbReference>
<keyword evidence="3" id="KW-0276">Fatty acid metabolism</keyword>
<evidence type="ECO:0000256" key="5">
    <source>
        <dbReference type="ARBA" id="ARBA00023235"/>
    </source>
</evidence>
<evidence type="ECO:0000256" key="3">
    <source>
        <dbReference type="ARBA" id="ARBA00022832"/>
    </source>
</evidence>
<dbReference type="GO" id="GO:0016853">
    <property type="term" value="F:isomerase activity"/>
    <property type="evidence" value="ECO:0007669"/>
    <property type="project" value="UniProtKB-KW"/>
</dbReference>
<dbReference type="PROSITE" id="PS00166">
    <property type="entry name" value="ENOYL_COA_HYDRATASE"/>
    <property type="match status" value="1"/>
</dbReference>
<reference evidence="7 8" key="1">
    <citation type="submission" date="2020-08" db="EMBL/GenBank/DDBJ databases">
        <title>The genome sequence of type strain Novosphingobium piscinae KCTC 42194.</title>
        <authorList>
            <person name="Liu Y."/>
        </authorList>
    </citation>
    <scope>NUCLEOTIDE SEQUENCE [LARGE SCALE GENOMIC DNA]</scope>
    <source>
        <strain evidence="7 8">KCTC 42194</strain>
    </source>
</reference>
<evidence type="ECO:0000313" key="8">
    <source>
        <dbReference type="Proteomes" id="UP000551327"/>
    </source>
</evidence>
<dbReference type="Pfam" id="PF00378">
    <property type="entry name" value="ECH_1"/>
    <property type="match status" value="1"/>
</dbReference>
<keyword evidence="8" id="KW-1185">Reference proteome</keyword>
<protein>
    <submittedName>
        <fullName evidence="7">Crotonase/enoyl-CoA hydratase family protein</fullName>
    </submittedName>
</protein>
<comment type="caution">
    <text evidence="7">The sequence shown here is derived from an EMBL/GenBank/DDBJ whole genome shotgun (WGS) entry which is preliminary data.</text>
</comment>
<dbReference type="RefSeq" id="WP_185678507.1">
    <property type="nucleotide sequence ID" value="NZ_JACLAX010000004.1"/>
</dbReference>
<dbReference type="EMBL" id="JACLAX010000004">
    <property type="protein sequence ID" value="MBC2668620.1"/>
    <property type="molecule type" value="Genomic_DNA"/>
</dbReference>
<dbReference type="Gene3D" id="3.90.226.10">
    <property type="entry name" value="2-enoyl-CoA Hydratase, Chain A, domain 1"/>
    <property type="match status" value="1"/>
</dbReference>
<dbReference type="InterPro" id="IPR045002">
    <property type="entry name" value="Ech1-like"/>
</dbReference>
<evidence type="ECO:0000313" key="7">
    <source>
        <dbReference type="EMBL" id="MBC2668620.1"/>
    </source>
</evidence>
<dbReference type="GO" id="GO:0006635">
    <property type="term" value="P:fatty acid beta-oxidation"/>
    <property type="evidence" value="ECO:0007669"/>
    <property type="project" value="UniProtKB-UniPathway"/>
</dbReference>
<proteinExistence type="inferred from homology"/>
<keyword evidence="4" id="KW-0443">Lipid metabolism</keyword>
<dbReference type="PANTHER" id="PTHR43149:SF1">
    <property type="entry name" value="DELTA(3,5)-DELTA(2,4)-DIENOYL-COA ISOMERASE, MITOCHONDRIAL"/>
    <property type="match status" value="1"/>
</dbReference>
<dbReference type="InterPro" id="IPR001753">
    <property type="entry name" value="Enoyl-CoA_hydra/iso"/>
</dbReference>